<dbReference type="OrthoDB" id="5917215at2"/>
<evidence type="ECO:0000313" key="4">
    <source>
        <dbReference type="Proteomes" id="UP000186513"/>
    </source>
</evidence>
<feature type="chain" id="PRO_5009678513" description="DUF2799 domain-containing protein" evidence="2">
    <location>
        <begin position="18"/>
        <end position="184"/>
    </location>
</feature>
<evidence type="ECO:0008006" key="5">
    <source>
        <dbReference type="Google" id="ProtNLM"/>
    </source>
</evidence>
<name>A0A1K2HR67_9NEIS</name>
<dbReference type="InterPro" id="IPR021242">
    <property type="entry name" value="DUF2799"/>
</dbReference>
<keyword evidence="4" id="KW-1185">Reference proteome</keyword>
<feature type="signal peptide" evidence="2">
    <location>
        <begin position="1"/>
        <end position="17"/>
    </location>
</feature>
<gene>
    <name evidence="3" type="ORF">SAMN02745887_03477</name>
</gene>
<feature type="coiled-coil region" evidence="1">
    <location>
        <begin position="113"/>
        <end position="164"/>
    </location>
</feature>
<keyword evidence="1" id="KW-0175">Coiled coil</keyword>
<accession>A0A1K2HR67</accession>
<keyword evidence="2" id="KW-0732">Signal</keyword>
<proteinExistence type="predicted"/>
<dbReference type="AlphaFoldDB" id="A0A1K2HR67"/>
<evidence type="ECO:0000256" key="2">
    <source>
        <dbReference type="SAM" id="SignalP"/>
    </source>
</evidence>
<dbReference type="STRING" id="1121279.SAMN02745887_03477"/>
<reference evidence="3 4" key="1">
    <citation type="submission" date="2016-11" db="EMBL/GenBank/DDBJ databases">
        <authorList>
            <person name="Jaros S."/>
            <person name="Januszkiewicz K."/>
            <person name="Wedrychowicz H."/>
        </authorList>
    </citation>
    <scope>NUCLEOTIDE SEQUENCE [LARGE SCALE GENOMIC DNA]</scope>
    <source>
        <strain evidence="3 4">DSM 18899</strain>
    </source>
</reference>
<dbReference type="Proteomes" id="UP000186513">
    <property type="component" value="Unassembled WGS sequence"/>
</dbReference>
<dbReference type="EMBL" id="FPKR01000015">
    <property type="protein sequence ID" value="SFZ79263.1"/>
    <property type="molecule type" value="Genomic_DNA"/>
</dbReference>
<dbReference type="RefSeq" id="WP_072429953.1">
    <property type="nucleotide sequence ID" value="NZ_FPKR01000015.1"/>
</dbReference>
<protein>
    <recommendedName>
        <fullName evidence="5">DUF2799 domain-containing protein</fullName>
    </recommendedName>
</protein>
<organism evidence="3 4">
    <name type="scientific">Chitinimonas taiwanensis DSM 18899</name>
    <dbReference type="NCBI Taxonomy" id="1121279"/>
    <lineage>
        <taxon>Bacteria</taxon>
        <taxon>Pseudomonadati</taxon>
        <taxon>Pseudomonadota</taxon>
        <taxon>Betaproteobacteria</taxon>
        <taxon>Neisseriales</taxon>
        <taxon>Chitinibacteraceae</taxon>
        <taxon>Chitinimonas</taxon>
    </lineage>
</organism>
<evidence type="ECO:0000256" key="1">
    <source>
        <dbReference type="SAM" id="Coils"/>
    </source>
</evidence>
<dbReference type="Pfam" id="PF10973">
    <property type="entry name" value="DUF2799"/>
    <property type="match status" value="1"/>
</dbReference>
<sequence length="184" mass="20924">MKTIGVLLATLALSGCAAMSEAECRTGDWYGVGESDGRAGQPSRLGSYAEACQKAGVLPDPAEYSRGRERGLLSYCTPESGYRAGVSGQSYQNVCMPERQAAFLQEYERGRVRYELRRDIDALEQDMSRWSREMQRVDGLLAKKPANEEERRKLLRERDGYERERRDGRMRLLILQSRYSLLPD</sequence>
<dbReference type="PROSITE" id="PS51257">
    <property type="entry name" value="PROKAR_LIPOPROTEIN"/>
    <property type="match status" value="1"/>
</dbReference>
<evidence type="ECO:0000313" key="3">
    <source>
        <dbReference type="EMBL" id="SFZ79263.1"/>
    </source>
</evidence>